<comment type="caution">
    <text evidence="7">The sequence shown here is derived from an EMBL/GenBank/DDBJ whole genome shotgun (WGS) entry which is preliminary data.</text>
</comment>
<dbReference type="Gene3D" id="1.10.10.10">
    <property type="entry name" value="Winged helix-like DNA-binding domain superfamily/Winged helix DNA-binding domain"/>
    <property type="match status" value="1"/>
</dbReference>
<dbReference type="Gene3D" id="3.40.50.2300">
    <property type="match status" value="1"/>
</dbReference>
<dbReference type="Proteomes" id="UP000298488">
    <property type="component" value="Unassembled WGS sequence"/>
</dbReference>
<dbReference type="InterPro" id="IPR011006">
    <property type="entry name" value="CheY-like_superfamily"/>
</dbReference>
<dbReference type="EMBL" id="SOFI01000003">
    <property type="protein sequence ID" value="TFB78872.1"/>
    <property type="molecule type" value="Genomic_DNA"/>
</dbReference>
<dbReference type="GO" id="GO:0005829">
    <property type="term" value="C:cytosol"/>
    <property type="evidence" value="ECO:0007669"/>
    <property type="project" value="TreeGrafter"/>
</dbReference>
<dbReference type="CDD" id="cd00383">
    <property type="entry name" value="trans_reg_C"/>
    <property type="match status" value="1"/>
</dbReference>
<dbReference type="InterPro" id="IPR039420">
    <property type="entry name" value="WalR-like"/>
</dbReference>
<reference evidence="7 8" key="1">
    <citation type="submission" date="2019-03" db="EMBL/GenBank/DDBJ databases">
        <title>Genomics of glacier-inhabiting Cryobacterium strains.</title>
        <authorList>
            <person name="Liu Q."/>
            <person name="Xin Y.-H."/>
        </authorList>
    </citation>
    <scope>NUCLEOTIDE SEQUENCE [LARGE SCALE GENOMIC DNA]</scope>
    <source>
        <strain evidence="7 8">CGMCC 1.10440</strain>
    </source>
</reference>
<comment type="subcellular location">
    <subcellularLocation>
        <location evidence="1">Cytoplasm</location>
    </subcellularLocation>
</comment>
<keyword evidence="8" id="KW-1185">Reference proteome</keyword>
<evidence type="ECO:0000256" key="2">
    <source>
        <dbReference type="ARBA" id="ARBA00022553"/>
    </source>
</evidence>
<dbReference type="PROSITE" id="PS51755">
    <property type="entry name" value="OMPR_PHOB"/>
    <property type="match status" value="1"/>
</dbReference>
<organism evidence="7 8">
    <name type="scientific">Terrimesophilobacter mesophilus</name>
    <dbReference type="NCBI Taxonomy" id="433647"/>
    <lineage>
        <taxon>Bacteria</taxon>
        <taxon>Bacillati</taxon>
        <taxon>Actinomycetota</taxon>
        <taxon>Actinomycetes</taxon>
        <taxon>Micrococcales</taxon>
        <taxon>Microbacteriaceae</taxon>
        <taxon>Terrimesophilobacter</taxon>
    </lineage>
</organism>
<evidence type="ECO:0000256" key="4">
    <source>
        <dbReference type="ARBA" id="ARBA00023015"/>
    </source>
</evidence>
<dbReference type="InterPro" id="IPR001789">
    <property type="entry name" value="Sig_transdc_resp-reg_receiver"/>
</dbReference>
<name>A0A4R8VA42_9MICO</name>
<gene>
    <name evidence="7" type="ORF">E3N84_01545</name>
</gene>
<dbReference type="PROSITE" id="PS50110">
    <property type="entry name" value="RESPONSE_REGULATORY"/>
    <property type="match status" value="1"/>
</dbReference>
<dbReference type="RefSeq" id="WP_104094751.1">
    <property type="nucleotide sequence ID" value="NZ_JACHBP010000001.1"/>
</dbReference>
<keyword evidence="4" id="KW-0805">Transcription regulation</keyword>
<dbReference type="SUPFAM" id="SSF52172">
    <property type="entry name" value="CheY-like"/>
    <property type="match status" value="1"/>
</dbReference>
<evidence type="ECO:0000256" key="6">
    <source>
        <dbReference type="ARBA" id="ARBA00023163"/>
    </source>
</evidence>
<dbReference type="OrthoDB" id="9802426at2"/>
<dbReference type="Pfam" id="PF00486">
    <property type="entry name" value="Trans_reg_C"/>
    <property type="match status" value="1"/>
</dbReference>
<dbReference type="Gene3D" id="6.10.250.690">
    <property type="match status" value="1"/>
</dbReference>
<dbReference type="SMART" id="SM00448">
    <property type="entry name" value="REC"/>
    <property type="match status" value="1"/>
</dbReference>
<protein>
    <submittedName>
        <fullName evidence="7">Response regulator transcription factor</fullName>
    </submittedName>
</protein>
<dbReference type="GO" id="GO:0006355">
    <property type="term" value="P:regulation of DNA-templated transcription"/>
    <property type="evidence" value="ECO:0007669"/>
    <property type="project" value="InterPro"/>
</dbReference>
<keyword evidence="3" id="KW-0902">Two-component regulatory system</keyword>
<dbReference type="AlphaFoldDB" id="A0A4R8VA42"/>
<dbReference type="PANTHER" id="PTHR48111:SF22">
    <property type="entry name" value="REGULATOR OF RPOS"/>
    <property type="match status" value="1"/>
</dbReference>
<dbReference type="SMART" id="SM00862">
    <property type="entry name" value="Trans_reg_C"/>
    <property type="match status" value="1"/>
</dbReference>
<keyword evidence="2" id="KW-0597">Phosphoprotein</keyword>
<dbReference type="CDD" id="cd17574">
    <property type="entry name" value="REC_OmpR"/>
    <property type="match status" value="1"/>
</dbReference>
<keyword evidence="6" id="KW-0804">Transcription</keyword>
<evidence type="ECO:0000313" key="7">
    <source>
        <dbReference type="EMBL" id="TFB78872.1"/>
    </source>
</evidence>
<dbReference type="GO" id="GO:0000976">
    <property type="term" value="F:transcription cis-regulatory region binding"/>
    <property type="evidence" value="ECO:0007669"/>
    <property type="project" value="TreeGrafter"/>
</dbReference>
<evidence type="ECO:0000313" key="8">
    <source>
        <dbReference type="Proteomes" id="UP000298488"/>
    </source>
</evidence>
<dbReference type="InterPro" id="IPR036388">
    <property type="entry name" value="WH-like_DNA-bd_sf"/>
</dbReference>
<evidence type="ECO:0000256" key="1">
    <source>
        <dbReference type="ARBA" id="ARBA00004496"/>
    </source>
</evidence>
<evidence type="ECO:0000256" key="3">
    <source>
        <dbReference type="ARBA" id="ARBA00023012"/>
    </source>
</evidence>
<dbReference type="GO" id="GO:0032993">
    <property type="term" value="C:protein-DNA complex"/>
    <property type="evidence" value="ECO:0007669"/>
    <property type="project" value="TreeGrafter"/>
</dbReference>
<evidence type="ECO:0000256" key="5">
    <source>
        <dbReference type="ARBA" id="ARBA00023125"/>
    </source>
</evidence>
<dbReference type="Pfam" id="PF00072">
    <property type="entry name" value="Response_reg"/>
    <property type="match status" value="1"/>
</dbReference>
<dbReference type="PANTHER" id="PTHR48111">
    <property type="entry name" value="REGULATOR OF RPOS"/>
    <property type="match status" value="1"/>
</dbReference>
<keyword evidence="5" id="KW-0238">DNA-binding</keyword>
<proteinExistence type="predicted"/>
<sequence>MHILVVEDDSEMGALLVRGLTEEGHRATLVSNGVDALVAAQEDPPALAVIDVMLPGMNGFEVCRRLRESAADVALLLLTARSSVEDRVFGLDAGADDYVTKPFAFAELNARVRALLRRDNHSGMVTVSIGSLNLDSLSQSATIGGKTIALSPKEFVLLRLLAMNPGQLVTRNRILTEVWGGTEHIDTNIVDQYLSYLRRKLSQSASGLRIATVRGEGYILDVA</sequence>
<accession>A0A4R8VA42</accession>
<dbReference type="GO" id="GO:0000156">
    <property type="term" value="F:phosphorelay response regulator activity"/>
    <property type="evidence" value="ECO:0007669"/>
    <property type="project" value="TreeGrafter"/>
</dbReference>
<dbReference type="InterPro" id="IPR001867">
    <property type="entry name" value="OmpR/PhoB-type_DNA-bd"/>
</dbReference>